<name>A0ACB8XPN4_ARCLA</name>
<sequence>MKKKKKLNPNRRKLVGFTSKTCCTQSLLQNCLKYSEKLAIWCLLRFCRVELDRSMGFAFITMASVQEAKEAIRMFNGSMGTMLLHR</sequence>
<protein>
    <submittedName>
        <fullName evidence="1">Uncharacterized protein</fullName>
    </submittedName>
</protein>
<reference evidence="2" key="1">
    <citation type="journal article" date="2022" name="Mol. Ecol. Resour.">
        <title>The genomes of chicory, endive, great burdock and yacon provide insights into Asteraceae palaeo-polyploidization history and plant inulin production.</title>
        <authorList>
            <person name="Fan W."/>
            <person name="Wang S."/>
            <person name="Wang H."/>
            <person name="Wang A."/>
            <person name="Jiang F."/>
            <person name="Liu H."/>
            <person name="Zhao H."/>
            <person name="Xu D."/>
            <person name="Zhang Y."/>
        </authorList>
    </citation>
    <scope>NUCLEOTIDE SEQUENCE [LARGE SCALE GENOMIC DNA]</scope>
    <source>
        <strain evidence="2">cv. Niubang</strain>
    </source>
</reference>
<dbReference type="EMBL" id="CM042061">
    <property type="protein sequence ID" value="KAI3672400.1"/>
    <property type="molecule type" value="Genomic_DNA"/>
</dbReference>
<reference evidence="1 2" key="2">
    <citation type="journal article" date="2022" name="Mol. Ecol. Resour.">
        <title>The genomes of chicory, endive, great burdock and yacon provide insights into Asteraceae paleo-polyploidization history and plant inulin production.</title>
        <authorList>
            <person name="Fan W."/>
            <person name="Wang S."/>
            <person name="Wang H."/>
            <person name="Wang A."/>
            <person name="Jiang F."/>
            <person name="Liu H."/>
            <person name="Zhao H."/>
            <person name="Xu D."/>
            <person name="Zhang Y."/>
        </authorList>
    </citation>
    <scope>NUCLEOTIDE SEQUENCE [LARGE SCALE GENOMIC DNA]</scope>
    <source>
        <strain evidence="2">cv. Niubang</strain>
    </source>
</reference>
<gene>
    <name evidence="1" type="ORF">L6452_38486</name>
</gene>
<dbReference type="Proteomes" id="UP001055879">
    <property type="component" value="Linkage Group LG15"/>
</dbReference>
<proteinExistence type="predicted"/>
<accession>A0ACB8XPN4</accession>
<evidence type="ECO:0000313" key="2">
    <source>
        <dbReference type="Proteomes" id="UP001055879"/>
    </source>
</evidence>
<organism evidence="1 2">
    <name type="scientific">Arctium lappa</name>
    <name type="common">Greater burdock</name>
    <name type="synonym">Lappa major</name>
    <dbReference type="NCBI Taxonomy" id="4217"/>
    <lineage>
        <taxon>Eukaryota</taxon>
        <taxon>Viridiplantae</taxon>
        <taxon>Streptophyta</taxon>
        <taxon>Embryophyta</taxon>
        <taxon>Tracheophyta</taxon>
        <taxon>Spermatophyta</taxon>
        <taxon>Magnoliopsida</taxon>
        <taxon>eudicotyledons</taxon>
        <taxon>Gunneridae</taxon>
        <taxon>Pentapetalae</taxon>
        <taxon>asterids</taxon>
        <taxon>campanulids</taxon>
        <taxon>Asterales</taxon>
        <taxon>Asteraceae</taxon>
        <taxon>Carduoideae</taxon>
        <taxon>Cardueae</taxon>
        <taxon>Arctiinae</taxon>
        <taxon>Arctium</taxon>
    </lineage>
</organism>
<comment type="caution">
    <text evidence="1">The sequence shown here is derived from an EMBL/GenBank/DDBJ whole genome shotgun (WGS) entry which is preliminary data.</text>
</comment>
<evidence type="ECO:0000313" key="1">
    <source>
        <dbReference type="EMBL" id="KAI3672400.1"/>
    </source>
</evidence>
<keyword evidence="2" id="KW-1185">Reference proteome</keyword>